<keyword evidence="6 10" id="KW-0472">Membrane</keyword>
<dbReference type="SUPFAM" id="SSF58104">
    <property type="entry name" value="Methyl-accepting chemotaxis protein (MCP) signaling domain"/>
    <property type="match status" value="1"/>
</dbReference>
<evidence type="ECO:0000313" key="12">
    <source>
        <dbReference type="EMBL" id="AUO00057.1"/>
    </source>
</evidence>
<comment type="subcellular location">
    <subcellularLocation>
        <location evidence="1">Cell membrane</location>
        <topology evidence="1">Multi-pass membrane protein</topology>
    </subcellularLocation>
</comment>
<dbReference type="OrthoDB" id="5288503at2"/>
<evidence type="ECO:0000256" key="3">
    <source>
        <dbReference type="ARBA" id="ARBA00022500"/>
    </source>
</evidence>
<dbReference type="InterPro" id="IPR051310">
    <property type="entry name" value="MCP_chemotaxis"/>
</dbReference>
<feature type="transmembrane region" description="Helical" evidence="10">
    <location>
        <begin position="33"/>
        <end position="52"/>
    </location>
</feature>
<dbReference type="SMART" id="SM00283">
    <property type="entry name" value="MA"/>
    <property type="match status" value="1"/>
</dbReference>
<dbReference type="Gene3D" id="1.10.287.950">
    <property type="entry name" value="Methyl-accepting chemotaxis protein"/>
    <property type="match status" value="1"/>
</dbReference>
<evidence type="ECO:0000256" key="6">
    <source>
        <dbReference type="ARBA" id="ARBA00023136"/>
    </source>
</evidence>
<dbReference type="Pfam" id="PF17200">
    <property type="entry name" value="sCache_2"/>
    <property type="match status" value="1"/>
</dbReference>
<dbReference type="KEGG" id="bsto:C0V70_18490"/>
<evidence type="ECO:0000256" key="7">
    <source>
        <dbReference type="ARBA" id="ARBA00029447"/>
    </source>
</evidence>
<evidence type="ECO:0000256" key="1">
    <source>
        <dbReference type="ARBA" id="ARBA00004651"/>
    </source>
</evidence>
<dbReference type="GO" id="GO:0006935">
    <property type="term" value="P:chemotaxis"/>
    <property type="evidence" value="ECO:0007669"/>
    <property type="project" value="UniProtKB-KW"/>
</dbReference>
<evidence type="ECO:0000256" key="8">
    <source>
        <dbReference type="PROSITE-ProRule" id="PRU00284"/>
    </source>
</evidence>
<evidence type="ECO:0000256" key="5">
    <source>
        <dbReference type="ARBA" id="ARBA00022989"/>
    </source>
</evidence>
<protein>
    <recommendedName>
        <fullName evidence="11">Methyl-accepting transducer domain-containing protein</fullName>
    </recommendedName>
</protein>
<gene>
    <name evidence="12" type="ORF">C0V70_18490</name>
</gene>
<proteinExistence type="inferred from homology"/>
<evidence type="ECO:0000256" key="4">
    <source>
        <dbReference type="ARBA" id="ARBA00022692"/>
    </source>
</evidence>
<evidence type="ECO:0000256" key="9">
    <source>
        <dbReference type="SAM" id="Coils"/>
    </source>
</evidence>
<dbReference type="Pfam" id="PF00015">
    <property type="entry name" value="MCPsignal"/>
    <property type="match status" value="1"/>
</dbReference>
<dbReference type="PANTHER" id="PTHR43531">
    <property type="entry name" value="PROTEIN ICFG"/>
    <property type="match status" value="1"/>
</dbReference>
<dbReference type="SMART" id="SM01049">
    <property type="entry name" value="Cache_2"/>
    <property type="match status" value="1"/>
</dbReference>
<name>A0A2K9NX26_BACTC</name>
<feature type="transmembrane region" description="Helical" evidence="10">
    <location>
        <begin position="214"/>
        <end position="236"/>
    </location>
</feature>
<dbReference type="AlphaFoldDB" id="A0A2K9NX26"/>
<evidence type="ECO:0000256" key="2">
    <source>
        <dbReference type="ARBA" id="ARBA00022475"/>
    </source>
</evidence>
<keyword evidence="2" id="KW-1003">Cell membrane</keyword>
<dbReference type="PANTHER" id="PTHR43531:SF11">
    <property type="entry name" value="METHYL-ACCEPTING CHEMOTAXIS PROTEIN 3"/>
    <property type="match status" value="1"/>
</dbReference>
<keyword evidence="3" id="KW-0145">Chemotaxis</keyword>
<keyword evidence="5 10" id="KW-1133">Transmembrane helix</keyword>
<organism evidence="12 13">
    <name type="scientific">Bacteriovorax stolpii</name>
    <name type="common">Bdellovibrio stolpii</name>
    <dbReference type="NCBI Taxonomy" id="960"/>
    <lineage>
        <taxon>Bacteria</taxon>
        <taxon>Pseudomonadati</taxon>
        <taxon>Bdellovibrionota</taxon>
        <taxon>Bacteriovoracia</taxon>
        <taxon>Bacteriovoracales</taxon>
        <taxon>Bacteriovoracaceae</taxon>
        <taxon>Bacteriovorax</taxon>
    </lineage>
</organism>
<dbReference type="GO" id="GO:0005886">
    <property type="term" value="C:plasma membrane"/>
    <property type="evidence" value="ECO:0007669"/>
    <property type="project" value="UniProtKB-SubCell"/>
</dbReference>
<reference evidence="12 13" key="1">
    <citation type="submission" date="2018-01" db="EMBL/GenBank/DDBJ databases">
        <title>Complete genome sequence of Bacteriovorax stolpii DSM12778.</title>
        <authorList>
            <person name="Tang B."/>
            <person name="Chang J."/>
        </authorList>
    </citation>
    <scope>NUCLEOTIDE SEQUENCE [LARGE SCALE GENOMIC DNA]</scope>
    <source>
        <strain evidence="12 13">DSM 12778</strain>
    </source>
</reference>
<dbReference type="EMBL" id="CP025704">
    <property type="protein sequence ID" value="AUO00057.1"/>
    <property type="molecule type" value="Genomic_DNA"/>
</dbReference>
<dbReference type="Gene3D" id="3.30.450.20">
    <property type="entry name" value="PAS domain"/>
    <property type="match status" value="1"/>
</dbReference>
<dbReference type="GO" id="GO:0007165">
    <property type="term" value="P:signal transduction"/>
    <property type="evidence" value="ECO:0007669"/>
    <property type="project" value="UniProtKB-KW"/>
</dbReference>
<evidence type="ECO:0000256" key="10">
    <source>
        <dbReference type="SAM" id="Phobius"/>
    </source>
</evidence>
<accession>A0A2K9NX26</accession>
<keyword evidence="4 10" id="KW-0812">Transmembrane</keyword>
<dbReference type="InterPro" id="IPR004089">
    <property type="entry name" value="MCPsignal_dom"/>
</dbReference>
<sequence length="544" mass="60469">MTLIRFLKRFPIPTECKMFLFNWMRSKSIRFRIFSLIAFLLLPVCILVQFFILPTFEDKIYEGKRETTRYAVELAIGTISKFYQDFKDNKITEAVAKEEALKAIKALRYNEKEYFWINDMKPTMIMHPINEKLINQDLSAKKDANGKLLFVDMTEIVKKDKAGYLKYYWERPGETVPVPKISYVKGFEPWGWVVGTGVYVDDVVAEVRAVTIKVWTVLASVLAIAVILVTLFSGYLTKTLITVSSKINHGAQAFRDSSTSINASSLEVSSRTDTSAAALQQTSASLEEISSMIKKSSDNMATLQTIAQTSKSNVNVGKKSLQEMMESLNTINENNKNINQQVENSNNDIANIVNLIHEISDKTKIINDIVFQTKLLSFNASVEAARAGENGKGFAVVAEEVGNLATMSGKASEEISQILSKSTNRVQEIVTKTKANIAPLMDASVKNLNHGFGIAEDCSKTFDLIVTDSETINSMVGETFVAFKEQNIAVEEITKAVTDLDLLTQQNAQSAKSNVEHAESLTKEANDLGEVTAELTYIINGRAS</sequence>
<dbReference type="Proteomes" id="UP000235584">
    <property type="component" value="Chromosome"/>
</dbReference>
<keyword evidence="9" id="KW-0175">Coiled coil</keyword>
<evidence type="ECO:0000313" key="13">
    <source>
        <dbReference type="Proteomes" id="UP000235584"/>
    </source>
</evidence>
<comment type="similarity">
    <text evidence="7">Belongs to the methyl-accepting chemotaxis (MCP) protein family.</text>
</comment>
<dbReference type="InterPro" id="IPR033480">
    <property type="entry name" value="sCache_2"/>
</dbReference>
<keyword evidence="8" id="KW-0807">Transducer</keyword>
<dbReference type="GO" id="GO:0004888">
    <property type="term" value="F:transmembrane signaling receptor activity"/>
    <property type="evidence" value="ECO:0007669"/>
    <property type="project" value="TreeGrafter"/>
</dbReference>
<evidence type="ECO:0000259" key="11">
    <source>
        <dbReference type="PROSITE" id="PS50111"/>
    </source>
</evidence>
<feature type="coiled-coil region" evidence="9">
    <location>
        <begin position="321"/>
        <end position="355"/>
    </location>
</feature>
<dbReference type="PROSITE" id="PS50111">
    <property type="entry name" value="CHEMOTAXIS_TRANSDUC_2"/>
    <property type="match status" value="1"/>
</dbReference>
<keyword evidence="13" id="KW-1185">Reference proteome</keyword>
<feature type="domain" description="Methyl-accepting transducer" evidence="11">
    <location>
        <begin position="250"/>
        <end position="501"/>
    </location>
</feature>